<accession>A0AA40F447</accession>
<dbReference type="PANTHER" id="PTHR38792:SF3">
    <property type="entry name" value="BNR_ASP-BOX REPEAT DOMAIN PROTEIN (AFU_ORTHOLOGUE AFUA_7G06430)-RELATED"/>
    <property type="match status" value="1"/>
</dbReference>
<comment type="caution">
    <text evidence="2">The sequence shown here is derived from an EMBL/GenBank/DDBJ whole genome shotgun (WGS) entry which is preliminary data.</text>
</comment>
<sequence length="381" mass="41223">MATSATPLADPIPSPQQDPLVPTFQHAQNQPLLPSVHCAADPVLIDPAGVYLRATPLRTSNNTSGAILIGYTTHTPTHTTLRVAHSLDSARSWHPLPDVWQVPRDGHDVDNAMPLQLPSGRILYAFRNHDRDGQGRYTRFRITVCASDDEGRSWRFLSHVEDRAPNGQYSGVWEPFLRVGRDRGEVQAYYSRERGPEEQENLVKFSRDGGETWEGQGVVSQGRGSRDGMMGVAEVDERGTSICVFEGTELGPFSLMSVVSRDDGRTWGERAHVYRAGGGTNAGAPQVYNVGGTLVASFMTNEGALELGQLDGGQMKVITSVDGGRTWSSGGGGADGSSSGATVTADIGAHWPGLFTLDDRHFLALYSKDDLGAVSQVYRLE</sequence>
<evidence type="ECO:0000313" key="3">
    <source>
        <dbReference type="Proteomes" id="UP001172155"/>
    </source>
</evidence>
<dbReference type="EMBL" id="JAUKUD010000002">
    <property type="protein sequence ID" value="KAK0750731.1"/>
    <property type="molecule type" value="Genomic_DNA"/>
</dbReference>
<proteinExistence type="predicted"/>
<feature type="region of interest" description="Disordered" evidence="1">
    <location>
        <begin position="1"/>
        <end position="22"/>
    </location>
</feature>
<dbReference type="Gene3D" id="2.120.10.10">
    <property type="match status" value="1"/>
</dbReference>
<evidence type="ECO:0000313" key="2">
    <source>
        <dbReference type="EMBL" id="KAK0750731.1"/>
    </source>
</evidence>
<evidence type="ECO:0000256" key="1">
    <source>
        <dbReference type="SAM" id="MobiDB-lite"/>
    </source>
</evidence>
<dbReference type="Proteomes" id="UP001172155">
    <property type="component" value="Unassembled WGS sequence"/>
</dbReference>
<dbReference type="AlphaFoldDB" id="A0AA40F447"/>
<gene>
    <name evidence="2" type="ORF">B0T18DRAFT_317580</name>
</gene>
<dbReference type="CDD" id="cd15482">
    <property type="entry name" value="Sialidase_non-viral"/>
    <property type="match status" value="1"/>
</dbReference>
<protein>
    <submittedName>
        <fullName evidence="2">Sialidase</fullName>
    </submittedName>
</protein>
<dbReference type="PANTHER" id="PTHR38792">
    <property type="entry name" value="BNR/ASP-BOX REPEAT DOMAIN PROTEIN (AFU_ORTHOLOGUE AFUA_7G06430)-RELATED"/>
    <property type="match status" value="1"/>
</dbReference>
<name>A0AA40F447_9PEZI</name>
<dbReference type="InterPro" id="IPR036278">
    <property type="entry name" value="Sialidase_sf"/>
</dbReference>
<organism evidence="2 3">
    <name type="scientific">Schizothecium vesticola</name>
    <dbReference type="NCBI Taxonomy" id="314040"/>
    <lineage>
        <taxon>Eukaryota</taxon>
        <taxon>Fungi</taxon>
        <taxon>Dikarya</taxon>
        <taxon>Ascomycota</taxon>
        <taxon>Pezizomycotina</taxon>
        <taxon>Sordariomycetes</taxon>
        <taxon>Sordariomycetidae</taxon>
        <taxon>Sordariales</taxon>
        <taxon>Schizotheciaceae</taxon>
        <taxon>Schizothecium</taxon>
    </lineage>
</organism>
<keyword evidence="3" id="KW-1185">Reference proteome</keyword>
<reference evidence="2" key="1">
    <citation type="submission" date="2023-06" db="EMBL/GenBank/DDBJ databases">
        <title>Genome-scale phylogeny and comparative genomics of the fungal order Sordariales.</title>
        <authorList>
            <consortium name="Lawrence Berkeley National Laboratory"/>
            <person name="Hensen N."/>
            <person name="Bonometti L."/>
            <person name="Westerberg I."/>
            <person name="Brannstrom I.O."/>
            <person name="Guillou S."/>
            <person name="Cros-Aarteil S."/>
            <person name="Calhoun S."/>
            <person name="Haridas S."/>
            <person name="Kuo A."/>
            <person name="Mondo S."/>
            <person name="Pangilinan J."/>
            <person name="Riley R."/>
            <person name="LaButti K."/>
            <person name="Andreopoulos B."/>
            <person name="Lipzen A."/>
            <person name="Chen C."/>
            <person name="Yanf M."/>
            <person name="Daum C."/>
            <person name="Ng V."/>
            <person name="Clum A."/>
            <person name="Steindorff A."/>
            <person name="Ohm R."/>
            <person name="Martin F."/>
            <person name="Silar P."/>
            <person name="Natvig D."/>
            <person name="Lalanne C."/>
            <person name="Gautier V."/>
            <person name="Ament-velasquez S.L."/>
            <person name="Kruys A."/>
            <person name="Hutchinson M.I."/>
            <person name="Powell A.J."/>
            <person name="Barry K."/>
            <person name="Miller A.N."/>
            <person name="Grigoriev I.V."/>
            <person name="Debuchy R."/>
            <person name="Gladieux P."/>
            <person name="Thoren M.H."/>
            <person name="Johannesson H."/>
        </authorList>
    </citation>
    <scope>NUCLEOTIDE SEQUENCE</scope>
    <source>
        <strain evidence="2">SMH3187-1</strain>
    </source>
</reference>
<dbReference type="SUPFAM" id="SSF50939">
    <property type="entry name" value="Sialidases"/>
    <property type="match status" value="1"/>
</dbReference>